<dbReference type="Pfam" id="PF09339">
    <property type="entry name" value="HTH_IclR"/>
    <property type="match status" value="1"/>
</dbReference>
<accession>A0A0N9I8G7</accession>
<feature type="domain" description="IclR-ED" evidence="5">
    <location>
        <begin position="66"/>
        <end position="244"/>
    </location>
</feature>
<dbReference type="PANTHER" id="PTHR30136">
    <property type="entry name" value="HELIX-TURN-HELIX TRANSCRIPTIONAL REGULATOR, ICLR FAMILY"/>
    <property type="match status" value="1"/>
</dbReference>
<protein>
    <submittedName>
        <fullName evidence="6">IclR family transcriptional regulator</fullName>
    </submittedName>
</protein>
<evidence type="ECO:0000259" key="4">
    <source>
        <dbReference type="PROSITE" id="PS51077"/>
    </source>
</evidence>
<dbReference type="PANTHER" id="PTHR30136:SF24">
    <property type="entry name" value="HTH-TYPE TRANSCRIPTIONAL REPRESSOR ALLR"/>
    <property type="match status" value="1"/>
</dbReference>
<dbReference type="SUPFAM" id="SSF55781">
    <property type="entry name" value="GAF domain-like"/>
    <property type="match status" value="1"/>
</dbReference>
<evidence type="ECO:0000313" key="6">
    <source>
        <dbReference type="EMBL" id="ALG12624.1"/>
    </source>
</evidence>
<dbReference type="InterPro" id="IPR050707">
    <property type="entry name" value="HTH_MetabolicPath_Reg"/>
</dbReference>
<keyword evidence="3" id="KW-0804">Transcription</keyword>
<dbReference type="KEGG" id="kphy:AOZ06_42380"/>
<keyword evidence="2" id="KW-0238">DNA-binding</keyword>
<dbReference type="InterPro" id="IPR036388">
    <property type="entry name" value="WH-like_DNA-bd_sf"/>
</dbReference>
<organism evidence="6 7">
    <name type="scientific">Kibdelosporangium phytohabitans</name>
    <dbReference type="NCBI Taxonomy" id="860235"/>
    <lineage>
        <taxon>Bacteria</taxon>
        <taxon>Bacillati</taxon>
        <taxon>Actinomycetota</taxon>
        <taxon>Actinomycetes</taxon>
        <taxon>Pseudonocardiales</taxon>
        <taxon>Pseudonocardiaceae</taxon>
        <taxon>Kibdelosporangium</taxon>
    </lineage>
</organism>
<keyword evidence="7" id="KW-1185">Reference proteome</keyword>
<gene>
    <name evidence="6" type="ORF">AOZ06_42380</name>
</gene>
<dbReference type="GO" id="GO:0003700">
    <property type="term" value="F:DNA-binding transcription factor activity"/>
    <property type="evidence" value="ECO:0007669"/>
    <property type="project" value="TreeGrafter"/>
</dbReference>
<reference evidence="6 7" key="1">
    <citation type="submission" date="2015-07" db="EMBL/GenBank/DDBJ databases">
        <title>Genome sequencing of Kibdelosporangium phytohabitans.</title>
        <authorList>
            <person name="Qin S."/>
            <person name="Xing K."/>
        </authorList>
    </citation>
    <scope>NUCLEOTIDE SEQUENCE [LARGE SCALE GENOMIC DNA]</scope>
    <source>
        <strain evidence="6 7">KLBMP1111</strain>
    </source>
</reference>
<feature type="domain" description="HTH iclR-type" evidence="4">
    <location>
        <begin position="4"/>
        <end position="65"/>
    </location>
</feature>
<dbReference type="PROSITE" id="PS51077">
    <property type="entry name" value="HTH_ICLR"/>
    <property type="match status" value="1"/>
</dbReference>
<dbReference type="OrthoDB" id="60629at2"/>
<dbReference type="RefSeq" id="WP_054294516.1">
    <property type="nucleotide sequence ID" value="NZ_CP012752.1"/>
</dbReference>
<dbReference type="Pfam" id="PF01614">
    <property type="entry name" value="IclR_C"/>
    <property type="match status" value="1"/>
</dbReference>
<dbReference type="STRING" id="860235.AOZ06_42380"/>
<dbReference type="InterPro" id="IPR036390">
    <property type="entry name" value="WH_DNA-bd_sf"/>
</dbReference>
<evidence type="ECO:0000259" key="5">
    <source>
        <dbReference type="PROSITE" id="PS51078"/>
    </source>
</evidence>
<dbReference type="Proteomes" id="UP000063699">
    <property type="component" value="Chromosome"/>
</dbReference>
<dbReference type="EMBL" id="CP012752">
    <property type="protein sequence ID" value="ALG12624.1"/>
    <property type="molecule type" value="Genomic_DNA"/>
</dbReference>
<evidence type="ECO:0000256" key="1">
    <source>
        <dbReference type="ARBA" id="ARBA00023015"/>
    </source>
</evidence>
<dbReference type="SUPFAM" id="SSF46785">
    <property type="entry name" value="Winged helix' DNA-binding domain"/>
    <property type="match status" value="1"/>
</dbReference>
<dbReference type="Gene3D" id="1.10.10.10">
    <property type="entry name" value="Winged helix-like DNA-binding domain superfamily/Winged helix DNA-binding domain"/>
    <property type="match status" value="1"/>
</dbReference>
<name>A0A0N9I8G7_9PSEU</name>
<dbReference type="SMART" id="SM00346">
    <property type="entry name" value="HTH_ICLR"/>
    <property type="match status" value="1"/>
</dbReference>
<dbReference type="InterPro" id="IPR029016">
    <property type="entry name" value="GAF-like_dom_sf"/>
</dbReference>
<evidence type="ECO:0000256" key="2">
    <source>
        <dbReference type="ARBA" id="ARBA00023125"/>
    </source>
</evidence>
<evidence type="ECO:0000313" key="7">
    <source>
        <dbReference type="Proteomes" id="UP000063699"/>
    </source>
</evidence>
<dbReference type="AlphaFoldDB" id="A0A0N9I8G7"/>
<proteinExistence type="predicted"/>
<dbReference type="GO" id="GO:0003677">
    <property type="term" value="F:DNA binding"/>
    <property type="evidence" value="ECO:0007669"/>
    <property type="project" value="UniProtKB-KW"/>
</dbReference>
<evidence type="ECO:0000256" key="3">
    <source>
        <dbReference type="ARBA" id="ARBA00023163"/>
    </source>
</evidence>
<keyword evidence="1" id="KW-0805">Transcription regulation</keyword>
<dbReference type="GO" id="GO:0045892">
    <property type="term" value="P:negative regulation of DNA-templated transcription"/>
    <property type="evidence" value="ECO:0007669"/>
    <property type="project" value="TreeGrafter"/>
</dbReference>
<sequence>MTGESVSSRVFRLLDAFSETKPALTLSELSSLAGLPLSTTHRLVNELTDWGGLTRGGDGRYRIGLRLLAIGSLSPGSLSLRERAMPFLEDLYEATRQNVQLAVRDDLEAVYVERISARGAVSILTRVGSRMPLHATGVGLILLAHADDDVRERVFSAPLERFTERTISTTRRLRETLAAARRDGYVVSDRQIEMITQSIAAPVRDANNTVIAALSIVVPIETDARALVPAVRAAGHGISRAMGWRPSTHRR</sequence>
<dbReference type="Gene3D" id="3.30.450.40">
    <property type="match status" value="1"/>
</dbReference>
<dbReference type="PROSITE" id="PS51078">
    <property type="entry name" value="ICLR_ED"/>
    <property type="match status" value="1"/>
</dbReference>
<dbReference type="InterPro" id="IPR014757">
    <property type="entry name" value="Tscrpt_reg_IclR_C"/>
</dbReference>
<dbReference type="InterPro" id="IPR005471">
    <property type="entry name" value="Tscrpt_reg_IclR_N"/>
</dbReference>